<dbReference type="AlphaFoldDB" id="A0A6M0RMV9"/>
<name>A0A6M0RMV9_9CYAN</name>
<feature type="domain" description="Transposase IS204/IS1001/IS1096/IS1165 DDE" evidence="1">
    <location>
        <begin position="23"/>
        <end position="65"/>
    </location>
</feature>
<dbReference type="EMBL" id="QXHD01000004">
    <property type="protein sequence ID" value="NEZ57506.1"/>
    <property type="molecule type" value="Genomic_DNA"/>
</dbReference>
<comment type="caution">
    <text evidence="2">The sequence shown here is derived from an EMBL/GenBank/DDBJ whole genome shotgun (WGS) entry which is preliminary data.</text>
</comment>
<keyword evidence="3" id="KW-1185">Reference proteome</keyword>
<evidence type="ECO:0000259" key="1">
    <source>
        <dbReference type="Pfam" id="PF01610"/>
    </source>
</evidence>
<proteinExistence type="predicted"/>
<gene>
    <name evidence="2" type="ORF">DXZ20_17880</name>
</gene>
<dbReference type="Pfam" id="PF01610">
    <property type="entry name" value="DDE_Tnp_ISL3"/>
    <property type="match status" value="1"/>
</dbReference>
<protein>
    <recommendedName>
        <fullName evidence="1">Transposase IS204/IS1001/IS1096/IS1165 DDE domain-containing protein</fullName>
    </recommendedName>
</protein>
<evidence type="ECO:0000313" key="2">
    <source>
        <dbReference type="EMBL" id="NEZ57506.1"/>
    </source>
</evidence>
<dbReference type="InterPro" id="IPR047951">
    <property type="entry name" value="Transpos_ISL3"/>
</dbReference>
<reference evidence="2 3" key="1">
    <citation type="journal article" date="2020" name="Microb. Ecol.">
        <title>Ecogenomics of the Marine Benthic Filamentous Cyanobacterium Adonisia.</title>
        <authorList>
            <person name="Walter J.M."/>
            <person name="Coutinho F.H."/>
            <person name="Leomil L."/>
            <person name="Hargreaves P.I."/>
            <person name="Campeao M.E."/>
            <person name="Vieira V.V."/>
            <person name="Silva B.S."/>
            <person name="Fistarol G.O."/>
            <person name="Salomon P.S."/>
            <person name="Sawabe T."/>
            <person name="Mino S."/>
            <person name="Hosokawa M."/>
            <person name="Miyashita H."/>
            <person name="Maruyama F."/>
            <person name="van Verk M.C."/>
            <person name="Dutilh B.E."/>
            <person name="Thompson C.C."/>
            <person name="Thompson F.L."/>
        </authorList>
    </citation>
    <scope>NUCLEOTIDE SEQUENCE [LARGE SCALE GENOMIC DNA]</scope>
    <source>
        <strain evidence="2 3">CCMR0081</strain>
    </source>
</reference>
<evidence type="ECO:0000313" key="3">
    <source>
        <dbReference type="Proteomes" id="UP000481033"/>
    </source>
</evidence>
<dbReference type="PANTHER" id="PTHR33498">
    <property type="entry name" value="TRANSPOSASE FOR INSERTION SEQUENCE ELEMENT IS1557"/>
    <property type="match status" value="1"/>
</dbReference>
<sequence length="70" mass="7946">MTLLSLCLLSSSSLPEVVTPNILSVDDFAFRRGHYYGTILVDLETNHPIALLPDRTAETLATWQERPPWY</sequence>
<accession>A0A6M0RMV9</accession>
<organism evidence="2 3">
    <name type="scientific">Adonisia turfae CCMR0081</name>
    <dbReference type="NCBI Taxonomy" id="2292702"/>
    <lineage>
        <taxon>Bacteria</taxon>
        <taxon>Bacillati</taxon>
        <taxon>Cyanobacteriota</taxon>
        <taxon>Adonisia</taxon>
        <taxon>Adonisia turfae</taxon>
    </lineage>
</organism>
<dbReference type="InterPro" id="IPR002560">
    <property type="entry name" value="Transposase_DDE"/>
</dbReference>
<dbReference type="PANTHER" id="PTHR33498:SF1">
    <property type="entry name" value="TRANSPOSASE FOR INSERTION SEQUENCE ELEMENT IS1557"/>
    <property type="match status" value="1"/>
</dbReference>
<dbReference type="Proteomes" id="UP000481033">
    <property type="component" value="Unassembled WGS sequence"/>
</dbReference>